<dbReference type="Proteomes" id="UP000678317">
    <property type="component" value="Unassembled WGS sequence"/>
</dbReference>
<comment type="caution">
    <text evidence="1">The sequence shown here is derived from an EMBL/GenBank/DDBJ whole genome shotgun (WGS) entry which is preliminary data.</text>
</comment>
<keyword evidence="2" id="KW-1185">Reference proteome</keyword>
<sequence length="116" mass="13113">MEGVPSPPWTLRSSFDELVAGRPVDTELSDAIVAYVGMIHDRPEVLAAHAVRRSPQELQAAIHSLRSELWSVPVEARGITVWEECRRKHDVFAPQHPELSEEALSALMMRYAWANR</sequence>
<gene>
    <name evidence="1" type="ORF">J4035_00010</name>
</gene>
<protein>
    <submittedName>
        <fullName evidence="1">Uncharacterized protein</fullName>
    </submittedName>
</protein>
<evidence type="ECO:0000313" key="1">
    <source>
        <dbReference type="EMBL" id="MBO3083011.1"/>
    </source>
</evidence>
<dbReference type="RefSeq" id="WP_208288084.1">
    <property type="nucleotide sequence ID" value="NZ_CP074404.1"/>
</dbReference>
<evidence type="ECO:0000313" key="2">
    <source>
        <dbReference type="Proteomes" id="UP000678317"/>
    </source>
</evidence>
<proteinExistence type="predicted"/>
<name>A0ABS3SB75_9CELL</name>
<dbReference type="EMBL" id="JAGFBM010000001">
    <property type="protein sequence ID" value="MBO3083011.1"/>
    <property type="molecule type" value="Genomic_DNA"/>
</dbReference>
<reference evidence="1 2" key="1">
    <citation type="submission" date="2021-03" db="EMBL/GenBank/DDBJ databases">
        <title>novel species in genus Cellulomonas.</title>
        <authorList>
            <person name="Zhang G."/>
        </authorList>
    </citation>
    <scope>NUCLEOTIDE SEQUENCE [LARGE SCALE GENOMIC DNA]</scope>
    <source>
        <strain evidence="2">zg-ZUI188</strain>
    </source>
</reference>
<accession>A0ABS3SB75</accession>
<organism evidence="1 2">
    <name type="scientific">Cellulomonas fengjieae</name>
    <dbReference type="NCBI Taxonomy" id="2819978"/>
    <lineage>
        <taxon>Bacteria</taxon>
        <taxon>Bacillati</taxon>
        <taxon>Actinomycetota</taxon>
        <taxon>Actinomycetes</taxon>
        <taxon>Micrococcales</taxon>
        <taxon>Cellulomonadaceae</taxon>
        <taxon>Cellulomonas</taxon>
    </lineage>
</organism>